<name>A0A0C9ZRF1_9AGAM</name>
<sequence length="282" mass="32915">GELAHRAIKKFYQMTNKKDVSKQLARHERRQTRLRRQQHLQTEEPAVLSPELHHHLSDSWANSVNLAAFLSNNSGDPALKDFIVKLKNHLLSRVLGYEYDGDERQFSDSERNDLRFINNLCRVRQPRRFQVNYTTYDVRRDQDSMRPGYNCTVMTLSREEGDHIHPFWYAQVLRAFHIQILHTGPQARNRSPQTLEVLWVRWLGVDPAYRWGLNDARLPRVGFVPTTDDSAFGFLDPSFVIRGCHLIPAFAQGRSDALLRHGPSVARFGQEVDDWECFYVNM</sequence>
<dbReference type="AlphaFoldDB" id="A0A0C9ZRF1"/>
<dbReference type="EMBL" id="KN835306">
    <property type="protein sequence ID" value="KIK40325.1"/>
    <property type="molecule type" value="Genomic_DNA"/>
</dbReference>
<gene>
    <name evidence="1" type="ORF">CY34DRAFT_87566</name>
</gene>
<feature type="non-terminal residue" evidence="1">
    <location>
        <position position="282"/>
    </location>
</feature>
<organism evidence="1 2">
    <name type="scientific">Suillus luteus UH-Slu-Lm8-n1</name>
    <dbReference type="NCBI Taxonomy" id="930992"/>
    <lineage>
        <taxon>Eukaryota</taxon>
        <taxon>Fungi</taxon>
        <taxon>Dikarya</taxon>
        <taxon>Basidiomycota</taxon>
        <taxon>Agaricomycotina</taxon>
        <taxon>Agaricomycetes</taxon>
        <taxon>Agaricomycetidae</taxon>
        <taxon>Boletales</taxon>
        <taxon>Suillineae</taxon>
        <taxon>Suillaceae</taxon>
        <taxon>Suillus</taxon>
    </lineage>
</organism>
<dbReference type="HOGENOM" id="CLU_002498_9_1_1"/>
<accession>A0A0C9ZRF1</accession>
<keyword evidence="2" id="KW-1185">Reference proteome</keyword>
<dbReference type="OrthoDB" id="3267098at2759"/>
<evidence type="ECO:0000313" key="2">
    <source>
        <dbReference type="Proteomes" id="UP000054485"/>
    </source>
</evidence>
<proteinExistence type="predicted"/>
<dbReference type="STRING" id="930992.A0A0C9ZRF1"/>
<protein>
    <submittedName>
        <fullName evidence="1">Uncharacterized protein</fullName>
    </submittedName>
</protein>
<reference evidence="2" key="2">
    <citation type="submission" date="2015-01" db="EMBL/GenBank/DDBJ databases">
        <title>Evolutionary Origins and Diversification of the Mycorrhizal Mutualists.</title>
        <authorList>
            <consortium name="DOE Joint Genome Institute"/>
            <consortium name="Mycorrhizal Genomics Consortium"/>
            <person name="Kohler A."/>
            <person name="Kuo A."/>
            <person name="Nagy L.G."/>
            <person name="Floudas D."/>
            <person name="Copeland A."/>
            <person name="Barry K.W."/>
            <person name="Cichocki N."/>
            <person name="Veneault-Fourrey C."/>
            <person name="LaButti K."/>
            <person name="Lindquist E.A."/>
            <person name="Lipzen A."/>
            <person name="Lundell T."/>
            <person name="Morin E."/>
            <person name="Murat C."/>
            <person name="Riley R."/>
            <person name="Ohm R."/>
            <person name="Sun H."/>
            <person name="Tunlid A."/>
            <person name="Henrissat B."/>
            <person name="Grigoriev I.V."/>
            <person name="Hibbett D.S."/>
            <person name="Martin F."/>
        </authorList>
    </citation>
    <scope>NUCLEOTIDE SEQUENCE [LARGE SCALE GENOMIC DNA]</scope>
    <source>
        <strain evidence="2">UH-Slu-Lm8-n1</strain>
    </source>
</reference>
<reference evidence="1 2" key="1">
    <citation type="submission" date="2014-04" db="EMBL/GenBank/DDBJ databases">
        <authorList>
            <consortium name="DOE Joint Genome Institute"/>
            <person name="Kuo A."/>
            <person name="Ruytinx J."/>
            <person name="Rineau F."/>
            <person name="Colpaert J."/>
            <person name="Kohler A."/>
            <person name="Nagy L.G."/>
            <person name="Floudas D."/>
            <person name="Copeland A."/>
            <person name="Barry K.W."/>
            <person name="Cichocki N."/>
            <person name="Veneault-Fourrey C."/>
            <person name="LaButti K."/>
            <person name="Lindquist E.A."/>
            <person name="Lipzen A."/>
            <person name="Lundell T."/>
            <person name="Morin E."/>
            <person name="Murat C."/>
            <person name="Sun H."/>
            <person name="Tunlid A."/>
            <person name="Henrissat B."/>
            <person name="Grigoriev I.V."/>
            <person name="Hibbett D.S."/>
            <person name="Martin F."/>
            <person name="Nordberg H.P."/>
            <person name="Cantor M.N."/>
            <person name="Hua S.X."/>
        </authorList>
    </citation>
    <scope>NUCLEOTIDE SEQUENCE [LARGE SCALE GENOMIC DNA]</scope>
    <source>
        <strain evidence="1 2">UH-Slu-Lm8-n1</strain>
    </source>
</reference>
<evidence type="ECO:0000313" key="1">
    <source>
        <dbReference type="EMBL" id="KIK40325.1"/>
    </source>
</evidence>
<dbReference type="InParanoid" id="A0A0C9ZRF1"/>
<dbReference type="Proteomes" id="UP000054485">
    <property type="component" value="Unassembled WGS sequence"/>
</dbReference>